<comment type="caution">
    <text evidence="2">The sequence shown here is derived from an EMBL/GenBank/DDBJ whole genome shotgun (WGS) entry which is preliminary data.</text>
</comment>
<proteinExistence type="predicted"/>
<dbReference type="EMBL" id="JBICCN010000411">
    <property type="protein sequence ID" value="KAL3070263.1"/>
    <property type="molecule type" value="Genomic_DNA"/>
</dbReference>
<organism evidence="2 3">
    <name type="scientific">Heterodera schachtii</name>
    <name type="common">Sugarbeet cyst nematode worm</name>
    <name type="synonym">Tylenchus schachtii</name>
    <dbReference type="NCBI Taxonomy" id="97005"/>
    <lineage>
        <taxon>Eukaryota</taxon>
        <taxon>Metazoa</taxon>
        <taxon>Ecdysozoa</taxon>
        <taxon>Nematoda</taxon>
        <taxon>Chromadorea</taxon>
        <taxon>Rhabditida</taxon>
        <taxon>Tylenchina</taxon>
        <taxon>Tylenchomorpha</taxon>
        <taxon>Tylenchoidea</taxon>
        <taxon>Heteroderidae</taxon>
        <taxon>Heteroderinae</taxon>
        <taxon>Heterodera</taxon>
    </lineage>
</organism>
<evidence type="ECO:0000256" key="1">
    <source>
        <dbReference type="SAM" id="SignalP"/>
    </source>
</evidence>
<accession>A0ABD2IAT5</accession>
<evidence type="ECO:0000313" key="3">
    <source>
        <dbReference type="Proteomes" id="UP001620645"/>
    </source>
</evidence>
<protein>
    <recommendedName>
        <fullName evidence="4">Secreted protein</fullName>
    </recommendedName>
</protein>
<name>A0ABD2IAT5_HETSC</name>
<keyword evidence="1" id="KW-0732">Signal</keyword>
<keyword evidence="3" id="KW-1185">Reference proteome</keyword>
<reference evidence="2 3" key="1">
    <citation type="submission" date="2024-10" db="EMBL/GenBank/DDBJ databases">
        <authorList>
            <person name="Kim D."/>
        </authorList>
    </citation>
    <scope>NUCLEOTIDE SEQUENCE [LARGE SCALE GENOMIC DNA]</scope>
    <source>
        <strain evidence="2">Taebaek</strain>
    </source>
</reference>
<dbReference type="AlphaFoldDB" id="A0ABD2IAT5"/>
<feature type="signal peptide" evidence="1">
    <location>
        <begin position="1"/>
        <end position="28"/>
    </location>
</feature>
<sequence>MRQCCCCCAIIVLFSLFVAFFKFNSIDAGCVESKNTGEQSRAHTVNRTEWNSYCEPLGQQECNGHEVHPCIGGTRECNAATINAAPNLTHNAVWDTFCQNNLERCNNTTIKPCKWHTYTNGDQKCVAKRSDRIFV</sequence>
<evidence type="ECO:0008006" key="4">
    <source>
        <dbReference type="Google" id="ProtNLM"/>
    </source>
</evidence>
<feature type="chain" id="PRO_5044746787" description="Secreted protein" evidence="1">
    <location>
        <begin position="29"/>
        <end position="135"/>
    </location>
</feature>
<dbReference type="Proteomes" id="UP001620645">
    <property type="component" value="Unassembled WGS sequence"/>
</dbReference>
<evidence type="ECO:0000313" key="2">
    <source>
        <dbReference type="EMBL" id="KAL3070263.1"/>
    </source>
</evidence>
<gene>
    <name evidence="2" type="ORF">niasHS_016090</name>
</gene>